<dbReference type="AlphaFoldDB" id="A0A5A7NA47"/>
<reference evidence="1 2" key="1">
    <citation type="submission" date="2019-09" db="EMBL/GenBank/DDBJ databases">
        <title>NBRP : Genome information of microbial organism related human and environment.</title>
        <authorList>
            <person name="Hattori M."/>
            <person name="Oshima K."/>
            <person name="Inaba H."/>
            <person name="Suda W."/>
            <person name="Sakamoto M."/>
            <person name="Iino T."/>
            <person name="Kitahara M."/>
            <person name="Oshida Y."/>
            <person name="Iida T."/>
            <person name="Kudo T."/>
            <person name="Itoh T."/>
            <person name="Ohkuma M."/>
        </authorList>
    </citation>
    <scope>NUCLEOTIDE SEQUENCE [LARGE SCALE GENOMIC DNA]</scope>
    <source>
        <strain evidence="1 2">Q-1</strain>
    </source>
</reference>
<comment type="caution">
    <text evidence="1">The sequence shown here is derived from an EMBL/GenBank/DDBJ whole genome shotgun (WGS) entry which is preliminary data.</text>
</comment>
<name>A0A5A7NA47_9PROT</name>
<sequence length="43" mass="4771">MLAGVFWHINKQETGGRDVPAGHVEQPATDLILVSRDYDATDF</sequence>
<evidence type="ECO:0000313" key="1">
    <source>
        <dbReference type="EMBL" id="GER05253.1"/>
    </source>
</evidence>
<gene>
    <name evidence="1" type="ORF">JCM17846_29350</name>
</gene>
<organism evidence="1 2">
    <name type="scientific">Iodidimonas nitroreducens</name>
    <dbReference type="NCBI Taxonomy" id="1236968"/>
    <lineage>
        <taxon>Bacteria</taxon>
        <taxon>Pseudomonadati</taxon>
        <taxon>Pseudomonadota</taxon>
        <taxon>Alphaproteobacteria</taxon>
        <taxon>Iodidimonadales</taxon>
        <taxon>Iodidimonadaceae</taxon>
        <taxon>Iodidimonas</taxon>
    </lineage>
</organism>
<dbReference type="EMBL" id="BKCN01000020">
    <property type="protein sequence ID" value="GER05253.1"/>
    <property type="molecule type" value="Genomic_DNA"/>
</dbReference>
<evidence type="ECO:0000313" key="2">
    <source>
        <dbReference type="Proteomes" id="UP000324996"/>
    </source>
</evidence>
<accession>A0A5A7NA47</accession>
<protein>
    <submittedName>
        <fullName evidence="1">Uncharacterized protein</fullName>
    </submittedName>
</protein>
<keyword evidence="2" id="KW-1185">Reference proteome</keyword>
<proteinExistence type="predicted"/>
<dbReference type="Proteomes" id="UP000324996">
    <property type="component" value="Unassembled WGS sequence"/>
</dbReference>